<dbReference type="EMBL" id="BLXT01003024">
    <property type="protein sequence ID" value="GFN99727.1"/>
    <property type="molecule type" value="Genomic_DNA"/>
</dbReference>
<keyword evidence="2" id="KW-1185">Reference proteome</keyword>
<reference evidence="1 2" key="1">
    <citation type="journal article" date="2021" name="Elife">
        <title>Chloroplast acquisition without the gene transfer in kleptoplastic sea slugs, Plakobranchus ocellatus.</title>
        <authorList>
            <person name="Maeda T."/>
            <person name="Takahashi S."/>
            <person name="Yoshida T."/>
            <person name="Shimamura S."/>
            <person name="Takaki Y."/>
            <person name="Nagai Y."/>
            <person name="Toyoda A."/>
            <person name="Suzuki Y."/>
            <person name="Arimoto A."/>
            <person name="Ishii H."/>
            <person name="Satoh N."/>
            <person name="Nishiyama T."/>
            <person name="Hasebe M."/>
            <person name="Maruyama T."/>
            <person name="Minagawa J."/>
            <person name="Obokata J."/>
            <person name="Shigenobu S."/>
        </authorList>
    </citation>
    <scope>NUCLEOTIDE SEQUENCE [LARGE SCALE GENOMIC DNA]</scope>
</reference>
<accession>A0AAV3ZZB0</accession>
<protein>
    <submittedName>
        <fullName evidence="1">Uncharacterized protein</fullName>
    </submittedName>
</protein>
<dbReference type="AlphaFoldDB" id="A0AAV3ZZB0"/>
<gene>
    <name evidence="1" type="ORF">PoB_002623300</name>
</gene>
<sequence length="72" mass="7929">MGVVVVVVVVVVVRGPQKHFDRYTDKRIFAVYSFHDRGVGDTVASEYALRSEGILLSRVRAPTPGLTEGRKA</sequence>
<name>A0AAV3ZZB0_9GAST</name>
<dbReference type="Proteomes" id="UP000735302">
    <property type="component" value="Unassembled WGS sequence"/>
</dbReference>
<organism evidence="1 2">
    <name type="scientific">Plakobranchus ocellatus</name>
    <dbReference type="NCBI Taxonomy" id="259542"/>
    <lineage>
        <taxon>Eukaryota</taxon>
        <taxon>Metazoa</taxon>
        <taxon>Spiralia</taxon>
        <taxon>Lophotrochozoa</taxon>
        <taxon>Mollusca</taxon>
        <taxon>Gastropoda</taxon>
        <taxon>Heterobranchia</taxon>
        <taxon>Euthyneura</taxon>
        <taxon>Panpulmonata</taxon>
        <taxon>Sacoglossa</taxon>
        <taxon>Placobranchoidea</taxon>
        <taxon>Plakobranchidae</taxon>
        <taxon>Plakobranchus</taxon>
    </lineage>
</organism>
<evidence type="ECO:0000313" key="1">
    <source>
        <dbReference type="EMBL" id="GFN99727.1"/>
    </source>
</evidence>
<proteinExistence type="predicted"/>
<comment type="caution">
    <text evidence="1">The sequence shown here is derived from an EMBL/GenBank/DDBJ whole genome shotgun (WGS) entry which is preliminary data.</text>
</comment>
<evidence type="ECO:0000313" key="2">
    <source>
        <dbReference type="Proteomes" id="UP000735302"/>
    </source>
</evidence>